<feature type="coiled-coil region" evidence="3">
    <location>
        <begin position="320"/>
        <end position="354"/>
    </location>
</feature>
<comment type="subcellular location">
    <subcellularLocation>
        <location evidence="1">Cytoplasm</location>
    </subcellularLocation>
</comment>
<feature type="region of interest" description="Disordered" evidence="4">
    <location>
        <begin position="363"/>
        <end position="384"/>
    </location>
</feature>
<feature type="coiled-coil region" evidence="3">
    <location>
        <begin position="79"/>
        <end position="106"/>
    </location>
</feature>
<dbReference type="EMBL" id="CAJNOJ010000161">
    <property type="protein sequence ID" value="CAF1222093.1"/>
    <property type="molecule type" value="Genomic_DNA"/>
</dbReference>
<feature type="compositionally biased region" description="Basic residues" evidence="4">
    <location>
        <begin position="2027"/>
        <end position="2038"/>
    </location>
</feature>
<name>A0A814XYC7_ADIRI</name>
<dbReference type="PANTHER" id="PTHR23159">
    <property type="entry name" value="CENTROSOMAL PROTEIN 2"/>
    <property type="match status" value="1"/>
</dbReference>
<dbReference type="InterPro" id="IPR012943">
    <property type="entry name" value="Cnn_1N"/>
</dbReference>
<evidence type="ECO:0000259" key="5">
    <source>
        <dbReference type="Pfam" id="PF07989"/>
    </source>
</evidence>
<accession>A0A814XYC7</accession>
<dbReference type="OrthoDB" id="10255000at2759"/>
<evidence type="ECO:0000313" key="6">
    <source>
        <dbReference type="EMBL" id="CAF1222093.1"/>
    </source>
</evidence>
<dbReference type="Proteomes" id="UP000663852">
    <property type="component" value="Unassembled WGS sequence"/>
</dbReference>
<feature type="region of interest" description="Disordered" evidence="4">
    <location>
        <begin position="1675"/>
        <end position="1696"/>
    </location>
</feature>
<feature type="compositionally biased region" description="Polar residues" evidence="4">
    <location>
        <begin position="2017"/>
        <end position="2026"/>
    </location>
</feature>
<dbReference type="Pfam" id="PF07989">
    <property type="entry name" value="Cnn_1N"/>
    <property type="match status" value="1"/>
</dbReference>
<feature type="region of interest" description="Disordered" evidence="4">
    <location>
        <begin position="2013"/>
        <end position="2038"/>
    </location>
</feature>
<feature type="coiled-coil region" evidence="3">
    <location>
        <begin position="422"/>
        <end position="907"/>
    </location>
</feature>
<keyword evidence="2" id="KW-0963">Cytoplasm</keyword>
<proteinExistence type="predicted"/>
<sequence>MADEEVQDLKRENFNLKLRIYFLEEQNQVAGSHEYATRTTYVHQLENELEQLRRRLCSQSTQSDVVPQTVYNFGYDDERRAFREELEKYRKDNEQLRQMLHRYKAQADNRLGQSTLTMATSVDSALDKTPSGMSSTFFNSNSLQVELDESKERERKLQEQVYSLRQQLDSSKPKLNDLNKTIAELDHARRQIQQFEIEIQNYQQQQSKAERVLQRLQSEYDAQISRLVEQQQNQTADYEKYRQESLIARIRLSYPTHDQMSANVNIDEYQQALNNRDRIIEQLEEAIAEITTRLRTPFTLMLSSTVTSTGWQDEKSQNLIQELNTQMQSHLETIEQLRAECIELRQGEKHLRNQIDGLTHLINTPVRNPELPPLPRPSSSTPKAIDNIEDAQQLEALQTAIVQITLQLRSDAENVSGLTNRVAQILRDRDEWQYKINRLQDELEQKTTRILQLEKREREYENQGHQQYSVQIETLQREIKTLQDQLRDRERSMNEIRMEKETLRSQSRKDYEKFDNIHNQEKQNLQGQLRELENARNDLKRELENERRRFDDLQRKYEKITSTSETQVEQMEQEIQKQRRQIETFNVQIREMENTFLTERRQLERERDFEKNKSIEIQNTLNTTNRRYSELQADFDRIKEHSGDELQTLRRENQSLQESLRVSENKLHDLTRRNEDFKSQVSVYEHRFQDTEDSDRRHRNENARLQNELQEITRENENLTREINETRRRYETVKLNFSDTQTTIEKIGIENKNIQHENTQLKREIDELSVQIRIQIQTEYEEELRQLSARTESQIQNTEKDKRAILFDLEQSNIEKQRLTDRLQSVEYNLKQANQTIADYENDIKRLKQAINTSQERTEQIEREISRAYTTELKSKTNRLQDFENKYRALESQLSQYEITIQDLRAEKAKQIECNDRLQHDFDQYRYEQQKHIDDVAKKNSTLYEEHIRREVLAAIENKQELIAELESQLRERDNQIKKLQQELASYEPKDLRFELEIRIEQLEEEIHRQERSIQNFDQTVRDKERQIEKLRDKIQESENSTTNTIETLQIEIQKRDRQIEKIANDKKYDVSGFERQINELQVVIRDREREIVDINDKLRQIEREYDTQQRELKDCRQKLDNSNIKLNVAIEQNEAHLERIKHLEKKLEGTSNRTQTSEQTLHLQTVIEDLKAQLRQREDSLKGLQRTIADCDSELKETRHIYDTLHSEHSRMQLRYEQMDKQYKAELTARDQTIDSLQTKLARKEQDSKYSTIGALVPTDQSWKLEIQKRDEVIDELKRKLDQANKSRSPVGQTKSSNYEYARRIEIRPRLDSKNFSQLNREELQYELDMALQQNEELIKQLAQKSPNITELHNQIVVIRKELARQKYVNQVLWRKLDALSDIYGSNTRAELADELVNYQPELEALKSKQYGSSTVYVSAPNLNLRDSSSKRQFRDYEEESQHKALITKKSNEEIVCSEYKRKLEELQNIIRQQNQHIQQLQTRVQISTPDILQSSTLEKLTEENKKLHLVSDTYKAETEALKCELNKNYSTIEYSRGALKQYENVIKDQQKYIDQINYRLQQREQSSTKQSFLSSEQVFNKLEDLIINLDIDILPIDDNPTKTSINKKETAAVSTIDSARYTSMKNDYQQLINEKDDEIRQLQKQLSDLRKAHENEMNQYQRKYERIQIESQNGKQNEQLKATQQQLEQAQDQNQRLRNEIKSLQHELSSQKELIAHYDKQISLLEKQISSRDNGKGEMTVRTNEMSGLLEEMRHLRQDLEGSINRQNELQIKLDENIRLTKAPREFTFSGRGVSYPDLRVIDASASVSSAENYFITSMTEEKRSRPLGSSTIEFETERTGSLDKLYAIGELENHENLRRLIVEIRNQLKAVESQLQERARSKTISSIADPSVQWLEQRLQALNQCVTLLERIYQLVETYRTTQLPAKTNSDERLVAENKELRQSLSKCSQDLQSLKQKYKDQTVHLEQVLGQLTKANYKKSNTDDYLALLLRPTLDALQKARSNMEYHLKESNKIYQTPTKTLQSHRRHRTNRFD</sequence>
<feature type="domain" description="Centrosomin N-terminal motif 1" evidence="5">
    <location>
        <begin position="3"/>
        <end position="56"/>
    </location>
</feature>
<evidence type="ECO:0000256" key="2">
    <source>
        <dbReference type="ARBA" id="ARBA00022490"/>
    </source>
</evidence>
<reference evidence="6" key="1">
    <citation type="submission" date="2021-02" db="EMBL/GenBank/DDBJ databases">
        <authorList>
            <person name="Nowell W R."/>
        </authorList>
    </citation>
    <scope>NUCLEOTIDE SEQUENCE</scope>
</reference>
<organism evidence="6 7">
    <name type="scientific">Adineta ricciae</name>
    <name type="common">Rotifer</name>
    <dbReference type="NCBI Taxonomy" id="249248"/>
    <lineage>
        <taxon>Eukaryota</taxon>
        <taxon>Metazoa</taxon>
        <taxon>Spiralia</taxon>
        <taxon>Gnathifera</taxon>
        <taxon>Rotifera</taxon>
        <taxon>Eurotatoria</taxon>
        <taxon>Bdelloidea</taxon>
        <taxon>Adinetida</taxon>
        <taxon>Adinetidae</taxon>
        <taxon>Adineta</taxon>
    </lineage>
</organism>
<dbReference type="GO" id="GO:0005815">
    <property type="term" value="C:microtubule organizing center"/>
    <property type="evidence" value="ECO:0007669"/>
    <property type="project" value="InterPro"/>
</dbReference>
<evidence type="ECO:0000256" key="4">
    <source>
        <dbReference type="SAM" id="MobiDB-lite"/>
    </source>
</evidence>
<dbReference type="SUPFAM" id="SSF57997">
    <property type="entry name" value="Tropomyosin"/>
    <property type="match status" value="1"/>
</dbReference>
<feature type="coiled-coil region" evidence="3">
    <location>
        <begin position="1451"/>
        <end position="1519"/>
    </location>
</feature>
<dbReference type="GO" id="GO:0005737">
    <property type="term" value="C:cytoplasm"/>
    <property type="evidence" value="ECO:0007669"/>
    <property type="project" value="UniProtKB-SubCell"/>
</dbReference>
<comment type="caution">
    <text evidence="6">The sequence shown here is derived from an EMBL/GenBank/DDBJ whole genome shotgun (WGS) entry which is preliminary data.</text>
</comment>
<dbReference type="Gene3D" id="1.10.287.1490">
    <property type="match status" value="3"/>
</dbReference>
<feature type="coiled-coil region" evidence="3">
    <location>
        <begin position="949"/>
        <end position="1188"/>
    </location>
</feature>
<evidence type="ECO:0000256" key="1">
    <source>
        <dbReference type="ARBA" id="ARBA00004496"/>
    </source>
</evidence>
<protein>
    <recommendedName>
        <fullName evidence="5">Centrosomin N-terminal motif 1 domain-containing protein</fullName>
    </recommendedName>
</protein>
<gene>
    <name evidence="6" type="ORF">EDS130_LOCUS26474</name>
</gene>
<keyword evidence="3" id="KW-0175">Coiled coil</keyword>
<feature type="compositionally biased region" description="Low complexity" evidence="4">
    <location>
        <begin position="1681"/>
        <end position="1696"/>
    </location>
</feature>
<feature type="coiled-coil region" evidence="3">
    <location>
        <begin position="140"/>
        <end position="293"/>
    </location>
</feature>
<evidence type="ECO:0000256" key="3">
    <source>
        <dbReference type="SAM" id="Coils"/>
    </source>
</evidence>
<evidence type="ECO:0000313" key="7">
    <source>
        <dbReference type="Proteomes" id="UP000663852"/>
    </source>
</evidence>
<dbReference type="PANTHER" id="PTHR23159:SF31">
    <property type="entry name" value="CENTROSOME-ASSOCIATED PROTEIN CEP250 ISOFORM X1"/>
    <property type="match status" value="1"/>
</dbReference>